<keyword evidence="1" id="KW-1133">Transmembrane helix</keyword>
<organism evidence="2 3">
    <name type="scientific">Phormidium pseudopriestleyi FRX01</name>
    <dbReference type="NCBI Taxonomy" id="1759528"/>
    <lineage>
        <taxon>Bacteria</taxon>
        <taxon>Bacillati</taxon>
        <taxon>Cyanobacteriota</taxon>
        <taxon>Cyanophyceae</taxon>
        <taxon>Oscillatoriophycideae</taxon>
        <taxon>Oscillatoriales</taxon>
        <taxon>Oscillatoriaceae</taxon>
        <taxon>Phormidium</taxon>
    </lineage>
</organism>
<keyword evidence="1" id="KW-0472">Membrane</keyword>
<feature type="transmembrane region" description="Helical" evidence="1">
    <location>
        <begin position="35"/>
        <end position="56"/>
    </location>
</feature>
<dbReference type="Pfam" id="PF05137">
    <property type="entry name" value="PilN"/>
    <property type="match status" value="1"/>
</dbReference>
<dbReference type="EMBL" id="JAFLQW010000295">
    <property type="protein sequence ID" value="MBO0349634.1"/>
    <property type="molecule type" value="Genomic_DNA"/>
</dbReference>
<dbReference type="PANTHER" id="PTHR40278:SF1">
    <property type="entry name" value="DNA UTILIZATION PROTEIN HOFN"/>
    <property type="match status" value="1"/>
</dbReference>
<name>A0ABS3FR97_9CYAN</name>
<keyword evidence="1" id="KW-0812">Transmembrane</keyword>
<dbReference type="PANTHER" id="PTHR40278">
    <property type="entry name" value="DNA UTILIZATION PROTEIN HOFN"/>
    <property type="match status" value="1"/>
</dbReference>
<proteinExistence type="predicted"/>
<comment type="caution">
    <text evidence="2">The sequence shown here is derived from an EMBL/GenBank/DDBJ whole genome shotgun (WGS) entry which is preliminary data.</text>
</comment>
<evidence type="ECO:0000313" key="3">
    <source>
        <dbReference type="Proteomes" id="UP000664844"/>
    </source>
</evidence>
<protein>
    <submittedName>
        <fullName evidence="2">PilN domain-containing protein</fullName>
    </submittedName>
</protein>
<dbReference type="InterPro" id="IPR052534">
    <property type="entry name" value="Extracell_DNA_Util/SecSys_Comp"/>
</dbReference>
<dbReference type="InterPro" id="IPR007813">
    <property type="entry name" value="PilN"/>
</dbReference>
<evidence type="ECO:0000313" key="2">
    <source>
        <dbReference type="EMBL" id="MBO0349634.1"/>
    </source>
</evidence>
<keyword evidence="3" id="KW-1185">Reference proteome</keyword>
<dbReference type="RefSeq" id="WP_207088148.1">
    <property type="nucleotide sequence ID" value="NZ_JAFLQW010000295.1"/>
</dbReference>
<dbReference type="Proteomes" id="UP000664844">
    <property type="component" value="Unassembled WGS sequence"/>
</dbReference>
<sequence length="268" mass="29356">MYSLEINFLNDRADYKPPVAKKAPGPSSRQQTTMLIGGLAAGVSAIAVVMGGWFVVNNQNTEIQGQLANLENQSGSLGAQVQEVEAINAEIQQLNTQITFFANIFNTSVKPMSALLQELRDRLPPGVQLANLNHQIEEAPPEEIQASSPWTKVQQNIEISGYAKTFDDVNDFVLSLKRSPFFNDSQTQLIDATLVDNPVAVECDPSFQGQQATCPPTDFQLPKVVEYNINATVSNVLASEILADLQRTKAEGLTTRINLLEQQGVIQR</sequence>
<evidence type="ECO:0000256" key="1">
    <source>
        <dbReference type="SAM" id="Phobius"/>
    </source>
</evidence>
<reference evidence="2 3" key="1">
    <citation type="submission" date="2021-03" db="EMBL/GenBank/DDBJ databases">
        <title>Metabolic Capacity of the Antarctic Cyanobacterium Phormidium pseudopriestleyi that Sustains Oxygenic Photosynthesis in the Presence of Hydrogen Sulfide.</title>
        <authorList>
            <person name="Lumian J.E."/>
            <person name="Jungblut A.D."/>
            <person name="Dillon M.L."/>
            <person name="Hawes I."/>
            <person name="Doran P.T."/>
            <person name="Mackey T.J."/>
            <person name="Dick G.J."/>
            <person name="Grettenberger C.L."/>
            <person name="Sumner D.Y."/>
        </authorList>
    </citation>
    <scope>NUCLEOTIDE SEQUENCE [LARGE SCALE GENOMIC DNA]</scope>
    <source>
        <strain evidence="2 3">FRX01</strain>
    </source>
</reference>
<gene>
    <name evidence="2" type="ORF">J0895_11025</name>
</gene>
<accession>A0ABS3FR97</accession>